<dbReference type="InterPro" id="IPR001387">
    <property type="entry name" value="Cro/C1-type_HTH"/>
</dbReference>
<dbReference type="Pfam" id="PF01381">
    <property type="entry name" value="HTH_3"/>
    <property type="match status" value="1"/>
</dbReference>
<dbReference type="SUPFAM" id="SSF47413">
    <property type="entry name" value="lambda repressor-like DNA-binding domains"/>
    <property type="match status" value="1"/>
</dbReference>
<evidence type="ECO:0000256" key="1">
    <source>
        <dbReference type="SAM" id="MobiDB-lite"/>
    </source>
</evidence>
<proteinExistence type="predicted"/>
<gene>
    <name evidence="3" type="ORF">HD599_003250</name>
</gene>
<dbReference type="GO" id="GO:0003677">
    <property type="term" value="F:DNA binding"/>
    <property type="evidence" value="ECO:0007669"/>
    <property type="project" value="InterPro"/>
</dbReference>
<comment type="caution">
    <text evidence="3">The sequence shown here is derived from an EMBL/GenBank/DDBJ whole genome shotgun (WGS) entry which is preliminary data.</text>
</comment>
<feature type="region of interest" description="Disordered" evidence="1">
    <location>
        <begin position="1"/>
        <end position="25"/>
    </location>
</feature>
<evidence type="ECO:0000313" key="3">
    <source>
        <dbReference type="EMBL" id="MBB5844927.1"/>
    </source>
</evidence>
<organism evidence="3 4">
    <name type="scientific">Conyzicola lurida</name>
    <dbReference type="NCBI Taxonomy" id="1172621"/>
    <lineage>
        <taxon>Bacteria</taxon>
        <taxon>Bacillati</taxon>
        <taxon>Actinomycetota</taxon>
        <taxon>Actinomycetes</taxon>
        <taxon>Micrococcales</taxon>
        <taxon>Microbacteriaceae</taxon>
        <taxon>Conyzicola</taxon>
    </lineage>
</organism>
<reference evidence="3 4" key="1">
    <citation type="submission" date="2020-08" db="EMBL/GenBank/DDBJ databases">
        <title>Sequencing the genomes of 1000 actinobacteria strains.</title>
        <authorList>
            <person name="Klenk H.-P."/>
        </authorList>
    </citation>
    <scope>NUCLEOTIDE SEQUENCE [LARGE SCALE GENOMIC DNA]</scope>
    <source>
        <strain evidence="3 4">DSM 105784</strain>
    </source>
</reference>
<feature type="domain" description="HTH cro/C1-type" evidence="2">
    <location>
        <begin position="43"/>
        <end position="89"/>
    </location>
</feature>
<name>A0A841AP03_9MICO</name>
<dbReference type="RefSeq" id="WP_184239571.1">
    <property type="nucleotide sequence ID" value="NZ_JACHMJ010000001.1"/>
</dbReference>
<protein>
    <recommendedName>
        <fullName evidence="2">HTH cro/C1-type domain-containing protein</fullName>
    </recommendedName>
</protein>
<dbReference type="Gene3D" id="1.10.260.40">
    <property type="entry name" value="lambda repressor-like DNA-binding domains"/>
    <property type="match status" value="1"/>
</dbReference>
<evidence type="ECO:0000313" key="4">
    <source>
        <dbReference type="Proteomes" id="UP000536685"/>
    </source>
</evidence>
<sequence length="93" mass="10378">MSRPFRSSPSERTKKWPDVPSDDHSGEVARQFVLNLQAAMDDMSLRAAGEITGVDHSTIQGILQGRTWPDLETIAKLERGFKTVLWPGLVDLD</sequence>
<accession>A0A841AP03</accession>
<dbReference type="CDD" id="cd00093">
    <property type="entry name" value="HTH_XRE"/>
    <property type="match status" value="1"/>
</dbReference>
<dbReference type="EMBL" id="JACHMJ010000001">
    <property type="protein sequence ID" value="MBB5844927.1"/>
    <property type="molecule type" value="Genomic_DNA"/>
</dbReference>
<dbReference type="Proteomes" id="UP000536685">
    <property type="component" value="Unassembled WGS sequence"/>
</dbReference>
<dbReference type="InterPro" id="IPR010982">
    <property type="entry name" value="Lambda_DNA-bd_dom_sf"/>
</dbReference>
<keyword evidence="4" id="KW-1185">Reference proteome</keyword>
<feature type="compositionally biased region" description="Basic and acidic residues" evidence="1">
    <location>
        <begin position="9"/>
        <end position="25"/>
    </location>
</feature>
<dbReference type="PROSITE" id="PS50943">
    <property type="entry name" value="HTH_CROC1"/>
    <property type="match status" value="1"/>
</dbReference>
<dbReference type="AlphaFoldDB" id="A0A841AP03"/>
<evidence type="ECO:0000259" key="2">
    <source>
        <dbReference type="PROSITE" id="PS50943"/>
    </source>
</evidence>